<evidence type="ECO:0000256" key="1">
    <source>
        <dbReference type="SAM" id="MobiDB-lite"/>
    </source>
</evidence>
<organism evidence="3 4">
    <name type="scientific">Ureibacillus massiliensis 4400831 = CIP 108448 = CCUG 49529</name>
    <dbReference type="NCBI Taxonomy" id="1211035"/>
    <lineage>
        <taxon>Bacteria</taxon>
        <taxon>Bacillati</taxon>
        <taxon>Bacillota</taxon>
        <taxon>Bacilli</taxon>
        <taxon>Bacillales</taxon>
        <taxon>Caryophanaceae</taxon>
        <taxon>Ureibacillus</taxon>
    </lineage>
</organism>
<evidence type="ECO:0000313" key="3">
    <source>
        <dbReference type="EMBL" id="KGR89323.1"/>
    </source>
</evidence>
<evidence type="ECO:0000256" key="2">
    <source>
        <dbReference type="SAM" id="Phobius"/>
    </source>
</evidence>
<keyword evidence="2" id="KW-0812">Transmembrane</keyword>
<accession>A0A0A3J2E2</accession>
<gene>
    <name evidence="3" type="ORF">CD30_17340</name>
</gene>
<dbReference type="RefSeq" id="WP_036179466.1">
    <property type="nucleotide sequence ID" value="NZ_AVCZ01000050.1"/>
</dbReference>
<proteinExistence type="predicted"/>
<feature type="transmembrane region" description="Helical" evidence="2">
    <location>
        <begin position="51"/>
        <end position="84"/>
    </location>
</feature>
<keyword evidence="2" id="KW-1133">Transmembrane helix</keyword>
<sequence length="117" mass="12997">MKKLLILIAGGVTFIIALCMLGPMIGLAFSGLLILAAMYFYTKSHTTFSKVIWIILGVIGASSAIANIPAIIGIVAVVILYVLYRKWKDEEMTVEHRSSKSNDPFTNFEREWSNLTK</sequence>
<evidence type="ECO:0000313" key="4">
    <source>
        <dbReference type="Proteomes" id="UP000030595"/>
    </source>
</evidence>
<name>A0A0A3J2E2_9BACL</name>
<dbReference type="EMBL" id="JPVQ01000050">
    <property type="protein sequence ID" value="KGR89323.1"/>
    <property type="molecule type" value="Genomic_DNA"/>
</dbReference>
<dbReference type="AlphaFoldDB" id="A0A0A3J2E2"/>
<comment type="caution">
    <text evidence="3">The sequence shown here is derived from an EMBL/GenBank/DDBJ whole genome shotgun (WGS) entry which is preliminary data.</text>
</comment>
<dbReference type="Proteomes" id="UP000030595">
    <property type="component" value="Unassembled WGS sequence"/>
</dbReference>
<feature type="transmembrane region" description="Helical" evidence="2">
    <location>
        <begin position="12"/>
        <end position="39"/>
    </location>
</feature>
<feature type="compositionally biased region" description="Basic and acidic residues" evidence="1">
    <location>
        <begin position="108"/>
        <end position="117"/>
    </location>
</feature>
<protein>
    <submittedName>
        <fullName evidence="3">ABC transporter permease</fullName>
    </submittedName>
</protein>
<keyword evidence="4" id="KW-1185">Reference proteome</keyword>
<feature type="region of interest" description="Disordered" evidence="1">
    <location>
        <begin position="96"/>
        <end position="117"/>
    </location>
</feature>
<keyword evidence="2" id="KW-0472">Membrane</keyword>
<reference evidence="3 4" key="1">
    <citation type="submission" date="2014-02" db="EMBL/GenBank/DDBJ databases">
        <title>Draft genome sequence of Lysinibacillus massiliensis CCUG 49529.</title>
        <authorList>
            <person name="Zhang F."/>
            <person name="Wang G."/>
            <person name="Zhang L."/>
        </authorList>
    </citation>
    <scope>NUCLEOTIDE SEQUENCE [LARGE SCALE GENOMIC DNA]</scope>
    <source>
        <strain evidence="3 4">CCUG 49529</strain>
    </source>
</reference>
<dbReference type="OrthoDB" id="2971941at2"/>
<dbReference type="eggNOG" id="ENOG5031SCS">
    <property type="taxonomic scope" value="Bacteria"/>
</dbReference>